<keyword evidence="6" id="KW-1185">Reference proteome</keyword>
<dbReference type="PROSITE" id="PS50886">
    <property type="entry name" value="TRBD"/>
    <property type="match status" value="1"/>
</dbReference>
<accession>A0A7I8IP91</accession>
<keyword evidence="1 3" id="KW-0820">tRNA-binding</keyword>
<keyword evidence="2 3" id="KW-0694">RNA-binding</keyword>
<dbReference type="EMBL" id="CACRZD030000005">
    <property type="protein sequence ID" value="CAA6659717.1"/>
    <property type="molecule type" value="Genomic_DNA"/>
</dbReference>
<dbReference type="EMBL" id="LR743592">
    <property type="protein sequence ID" value="CAA2619969.1"/>
    <property type="molecule type" value="Genomic_DNA"/>
</dbReference>
<evidence type="ECO:0000313" key="6">
    <source>
        <dbReference type="Proteomes" id="UP001189122"/>
    </source>
</evidence>
<dbReference type="PANTHER" id="PTHR11586">
    <property type="entry name" value="TRNA-AMINOACYLATION COFACTOR ARC1 FAMILY MEMBER"/>
    <property type="match status" value="1"/>
</dbReference>
<evidence type="ECO:0000256" key="2">
    <source>
        <dbReference type="ARBA" id="ARBA00022884"/>
    </source>
</evidence>
<dbReference type="GO" id="GO:0000049">
    <property type="term" value="F:tRNA binding"/>
    <property type="evidence" value="ECO:0007669"/>
    <property type="project" value="UniProtKB-UniRule"/>
</dbReference>
<evidence type="ECO:0000313" key="5">
    <source>
        <dbReference type="EMBL" id="CAA2619969.1"/>
    </source>
</evidence>
<dbReference type="InterPro" id="IPR051270">
    <property type="entry name" value="Tyrosine-tRNA_ligase_regulator"/>
</dbReference>
<dbReference type="InterPro" id="IPR012340">
    <property type="entry name" value="NA-bd_OB-fold"/>
</dbReference>
<organism evidence="5">
    <name type="scientific">Spirodela intermedia</name>
    <name type="common">Intermediate duckweed</name>
    <dbReference type="NCBI Taxonomy" id="51605"/>
    <lineage>
        <taxon>Eukaryota</taxon>
        <taxon>Viridiplantae</taxon>
        <taxon>Streptophyta</taxon>
        <taxon>Embryophyta</taxon>
        <taxon>Tracheophyta</taxon>
        <taxon>Spermatophyta</taxon>
        <taxon>Magnoliopsida</taxon>
        <taxon>Liliopsida</taxon>
        <taxon>Araceae</taxon>
        <taxon>Lemnoideae</taxon>
        <taxon>Spirodela</taxon>
    </lineage>
</organism>
<proteinExistence type="predicted"/>
<dbReference type="AlphaFoldDB" id="A0A7I8IP91"/>
<dbReference type="SUPFAM" id="SSF50249">
    <property type="entry name" value="Nucleic acid-binding proteins"/>
    <property type="match status" value="1"/>
</dbReference>
<dbReference type="InterPro" id="IPR002547">
    <property type="entry name" value="tRNA-bd_dom"/>
</dbReference>
<dbReference type="Pfam" id="PF01588">
    <property type="entry name" value="tRNA_bind"/>
    <property type="match status" value="1"/>
</dbReference>
<evidence type="ECO:0000259" key="4">
    <source>
        <dbReference type="PROSITE" id="PS50886"/>
    </source>
</evidence>
<dbReference type="Gene3D" id="2.40.50.140">
    <property type="entry name" value="Nucleic acid-binding proteins"/>
    <property type="match status" value="1"/>
</dbReference>
<sequence>MSAAAAPLAADPAREAAGLLDIRVGRVLRAWRHPEAESLFVEEVDVGEAEPRTICSGLDARVLVLANLKPRNMRGIKSNGMLLAASDEAHEKVELLRVWFGAEDDKDRQPEPATPNQVQKKKIWESVQAQLKTNEEYVAVLGELPMLTSQGP</sequence>
<feature type="domain" description="TRNA-binding" evidence="4">
    <location>
        <begin position="16"/>
        <end position="109"/>
    </location>
</feature>
<evidence type="ECO:0000256" key="3">
    <source>
        <dbReference type="PROSITE-ProRule" id="PRU00209"/>
    </source>
</evidence>
<evidence type="ECO:0000256" key="1">
    <source>
        <dbReference type="ARBA" id="ARBA00022555"/>
    </source>
</evidence>
<name>A0A7I8IP91_SPIIN</name>
<reference evidence="5 6" key="1">
    <citation type="submission" date="2019-12" db="EMBL/GenBank/DDBJ databases">
        <authorList>
            <person name="Scholz U."/>
            <person name="Mascher M."/>
            <person name="Fiebig A."/>
        </authorList>
    </citation>
    <scope>NUCLEOTIDE SEQUENCE</scope>
</reference>
<gene>
    <name evidence="5" type="ORF">SI7747_05006138</name>
</gene>
<protein>
    <recommendedName>
        <fullName evidence="4">tRNA-binding domain-containing protein</fullName>
    </recommendedName>
</protein>
<dbReference type="Proteomes" id="UP001189122">
    <property type="component" value="Unassembled WGS sequence"/>
</dbReference>
<dbReference type="PANTHER" id="PTHR11586:SF47">
    <property type="entry name" value="NUCLEIC ACID-BINDING, OB-FOLD-LIKE PROTEIN"/>
    <property type="match status" value="1"/>
</dbReference>
<dbReference type="FunFam" id="2.40.50.140:FF:000225">
    <property type="entry name" value="tyrosine--tRNA ligase, cytoplasmic"/>
    <property type="match status" value="1"/>
</dbReference>